<gene>
    <name evidence="1" type="ORF">ACFSGJ_06525</name>
</gene>
<evidence type="ECO:0000313" key="2">
    <source>
        <dbReference type="Proteomes" id="UP001597353"/>
    </source>
</evidence>
<sequence length="66" mass="7372">MKLKVELVWEAEEGVSSPSIYLTSDGQILLEGKPVSETERRTLSLPEDVALISVDRRFIDAVKTLL</sequence>
<name>A0ABW4S366_9RHOB</name>
<evidence type="ECO:0000313" key="1">
    <source>
        <dbReference type="EMBL" id="MFD1911870.1"/>
    </source>
</evidence>
<comment type="caution">
    <text evidence="1">The sequence shown here is derived from an EMBL/GenBank/DDBJ whole genome shotgun (WGS) entry which is preliminary data.</text>
</comment>
<dbReference type="Proteomes" id="UP001597353">
    <property type="component" value="Unassembled WGS sequence"/>
</dbReference>
<keyword evidence="2" id="KW-1185">Reference proteome</keyword>
<proteinExistence type="predicted"/>
<dbReference type="EMBL" id="JBHUGH010000004">
    <property type="protein sequence ID" value="MFD1911870.1"/>
    <property type="molecule type" value="Genomic_DNA"/>
</dbReference>
<dbReference type="RefSeq" id="WP_390260187.1">
    <property type="nucleotide sequence ID" value="NZ_JBHUGH010000004.1"/>
</dbReference>
<organism evidence="1 2">
    <name type="scientific">Halodurantibacterium flavum</name>
    <dbReference type="NCBI Taxonomy" id="1382802"/>
    <lineage>
        <taxon>Bacteria</taxon>
        <taxon>Pseudomonadati</taxon>
        <taxon>Pseudomonadota</taxon>
        <taxon>Alphaproteobacteria</taxon>
        <taxon>Rhodobacterales</taxon>
        <taxon>Paracoccaceae</taxon>
        <taxon>Halodurantibacterium</taxon>
    </lineage>
</organism>
<reference evidence="2" key="1">
    <citation type="journal article" date="2019" name="Int. J. Syst. Evol. Microbiol.">
        <title>The Global Catalogue of Microorganisms (GCM) 10K type strain sequencing project: providing services to taxonomists for standard genome sequencing and annotation.</title>
        <authorList>
            <consortium name="The Broad Institute Genomics Platform"/>
            <consortium name="The Broad Institute Genome Sequencing Center for Infectious Disease"/>
            <person name="Wu L."/>
            <person name="Ma J."/>
        </authorList>
    </citation>
    <scope>NUCLEOTIDE SEQUENCE [LARGE SCALE GENOMIC DNA]</scope>
    <source>
        <strain evidence="2">CGMCC 4.7242</strain>
    </source>
</reference>
<protein>
    <submittedName>
        <fullName evidence="1">Uncharacterized protein</fullName>
    </submittedName>
</protein>
<accession>A0ABW4S366</accession>